<dbReference type="AlphaFoldDB" id="A0A537KGI3"/>
<dbReference type="SUPFAM" id="SSF46785">
    <property type="entry name" value="Winged helix' DNA-binding domain"/>
    <property type="match status" value="1"/>
</dbReference>
<dbReference type="GO" id="GO:0006950">
    <property type="term" value="P:response to stress"/>
    <property type="evidence" value="ECO:0007669"/>
    <property type="project" value="TreeGrafter"/>
</dbReference>
<accession>A0A537KGI3</accession>
<evidence type="ECO:0000313" key="2">
    <source>
        <dbReference type="EMBL" id="TMI94596.1"/>
    </source>
</evidence>
<gene>
    <name evidence="2" type="ORF">E6H01_14860</name>
</gene>
<proteinExistence type="predicted"/>
<feature type="domain" description="HTH marR-type" evidence="1">
    <location>
        <begin position="8"/>
        <end position="146"/>
    </location>
</feature>
<dbReference type="Proteomes" id="UP000319353">
    <property type="component" value="Unassembled WGS sequence"/>
</dbReference>
<comment type="caution">
    <text evidence="2">The sequence shown here is derived from an EMBL/GenBank/DDBJ whole genome shotgun (WGS) entry which is preliminary data.</text>
</comment>
<dbReference type="EMBL" id="VBAL01000323">
    <property type="protein sequence ID" value="TMI94596.1"/>
    <property type="molecule type" value="Genomic_DNA"/>
</dbReference>
<dbReference type="PROSITE" id="PS50995">
    <property type="entry name" value="HTH_MARR_2"/>
    <property type="match status" value="1"/>
</dbReference>
<dbReference type="Pfam" id="PF12802">
    <property type="entry name" value="MarR_2"/>
    <property type="match status" value="1"/>
</dbReference>
<dbReference type="InterPro" id="IPR036390">
    <property type="entry name" value="WH_DNA-bd_sf"/>
</dbReference>
<protein>
    <submittedName>
        <fullName evidence="2">MarR family transcriptional regulator</fullName>
    </submittedName>
</protein>
<dbReference type="InterPro" id="IPR000835">
    <property type="entry name" value="HTH_MarR-typ"/>
</dbReference>
<dbReference type="PANTHER" id="PTHR33164:SF43">
    <property type="entry name" value="HTH-TYPE TRANSCRIPTIONAL REPRESSOR YETL"/>
    <property type="match status" value="1"/>
</dbReference>
<dbReference type="Gene3D" id="1.10.10.10">
    <property type="entry name" value="Winged helix-like DNA-binding domain superfamily/Winged helix DNA-binding domain"/>
    <property type="match status" value="1"/>
</dbReference>
<dbReference type="InterPro" id="IPR036388">
    <property type="entry name" value="WH-like_DNA-bd_sf"/>
</dbReference>
<dbReference type="SMART" id="SM00347">
    <property type="entry name" value="HTH_MARR"/>
    <property type="match status" value="1"/>
</dbReference>
<dbReference type="GO" id="GO:0003700">
    <property type="term" value="F:DNA-binding transcription factor activity"/>
    <property type="evidence" value="ECO:0007669"/>
    <property type="project" value="InterPro"/>
</dbReference>
<name>A0A537KGI3_9BACT</name>
<sequence length="157" mass="17089">MRAPVSDRSELALQLTDAVCAAYAAIQRAGDRAFRAYGLSHRAHSALTAVDQGGPDGVRPSEVAEQLGVSRAAATTFIQRLEAKALVETTPDPDDDRGVRVNLTRRGLEVLLRAGQLERRLAARTIEGMPASAIARSLHLLQELKQRLETKQIEVVR</sequence>
<evidence type="ECO:0000259" key="1">
    <source>
        <dbReference type="PROSITE" id="PS50995"/>
    </source>
</evidence>
<evidence type="ECO:0000313" key="3">
    <source>
        <dbReference type="Proteomes" id="UP000319353"/>
    </source>
</evidence>
<dbReference type="PANTHER" id="PTHR33164">
    <property type="entry name" value="TRANSCRIPTIONAL REGULATOR, MARR FAMILY"/>
    <property type="match status" value="1"/>
</dbReference>
<reference evidence="2 3" key="1">
    <citation type="journal article" date="2019" name="Nat. Microbiol.">
        <title>Mediterranean grassland soil C-N compound turnover is dependent on rainfall and depth, and is mediated by genomically divergent microorganisms.</title>
        <authorList>
            <person name="Diamond S."/>
            <person name="Andeer P.F."/>
            <person name="Li Z."/>
            <person name="Crits-Christoph A."/>
            <person name="Burstein D."/>
            <person name="Anantharaman K."/>
            <person name="Lane K.R."/>
            <person name="Thomas B.C."/>
            <person name="Pan C."/>
            <person name="Northen T.R."/>
            <person name="Banfield J.F."/>
        </authorList>
    </citation>
    <scope>NUCLEOTIDE SEQUENCE [LARGE SCALE GENOMIC DNA]</scope>
    <source>
        <strain evidence="2">NP_4</strain>
    </source>
</reference>
<dbReference type="InterPro" id="IPR039422">
    <property type="entry name" value="MarR/SlyA-like"/>
</dbReference>
<dbReference type="PRINTS" id="PR00598">
    <property type="entry name" value="HTHMARR"/>
</dbReference>
<organism evidence="2 3">
    <name type="scientific">Candidatus Segetimicrobium genomatis</name>
    <dbReference type="NCBI Taxonomy" id="2569760"/>
    <lineage>
        <taxon>Bacteria</taxon>
        <taxon>Bacillati</taxon>
        <taxon>Candidatus Sysuimicrobiota</taxon>
        <taxon>Candidatus Sysuimicrobiia</taxon>
        <taxon>Candidatus Sysuimicrobiales</taxon>
        <taxon>Candidatus Segetimicrobiaceae</taxon>
        <taxon>Candidatus Segetimicrobium</taxon>
    </lineage>
</organism>